<dbReference type="Proteomes" id="UP000054477">
    <property type="component" value="Unassembled WGS sequence"/>
</dbReference>
<reference evidence="2 3" key="1">
    <citation type="submission" date="2014-04" db="EMBL/GenBank/DDBJ databases">
        <authorList>
            <consortium name="DOE Joint Genome Institute"/>
            <person name="Kuo A."/>
            <person name="Kohler A."/>
            <person name="Nagy L.G."/>
            <person name="Floudas D."/>
            <person name="Copeland A."/>
            <person name="Barry K.W."/>
            <person name="Cichocki N."/>
            <person name="Veneault-Fourrey C."/>
            <person name="LaButti K."/>
            <person name="Lindquist E.A."/>
            <person name="Lipzen A."/>
            <person name="Lundell T."/>
            <person name="Morin E."/>
            <person name="Murat C."/>
            <person name="Sun H."/>
            <person name="Tunlid A."/>
            <person name="Henrissat B."/>
            <person name="Grigoriev I.V."/>
            <person name="Hibbett D.S."/>
            <person name="Martin F."/>
            <person name="Nordberg H.P."/>
            <person name="Cantor M.N."/>
            <person name="Hua S.X."/>
        </authorList>
    </citation>
    <scope>NUCLEOTIDE SEQUENCE [LARGE SCALE GENOMIC DNA]</scope>
    <source>
        <strain evidence="2 3">LaAM-08-1</strain>
    </source>
</reference>
<evidence type="ECO:0000313" key="3">
    <source>
        <dbReference type="Proteomes" id="UP000054477"/>
    </source>
</evidence>
<organism evidence="2 3">
    <name type="scientific">Laccaria amethystina LaAM-08-1</name>
    <dbReference type="NCBI Taxonomy" id="1095629"/>
    <lineage>
        <taxon>Eukaryota</taxon>
        <taxon>Fungi</taxon>
        <taxon>Dikarya</taxon>
        <taxon>Basidiomycota</taxon>
        <taxon>Agaricomycotina</taxon>
        <taxon>Agaricomycetes</taxon>
        <taxon>Agaricomycetidae</taxon>
        <taxon>Agaricales</taxon>
        <taxon>Agaricineae</taxon>
        <taxon>Hydnangiaceae</taxon>
        <taxon>Laccaria</taxon>
    </lineage>
</organism>
<dbReference type="HOGENOM" id="CLU_006344_1_2_1"/>
<evidence type="ECO:0000313" key="2">
    <source>
        <dbReference type="EMBL" id="KIK05406.1"/>
    </source>
</evidence>
<gene>
    <name evidence="2" type="ORF">K443DRAFT_641183</name>
</gene>
<accession>A0A0C9XK46</accession>
<dbReference type="OrthoDB" id="3199698at2759"/>
<dbReference type="EMBL" id="KN838560">
    <property type="protein sequence ID" value="KIK05406.1"/>
    <property type="molecule type" value="Genomic_DNA"/>
</dbReference>
<feature type="region of interest" description="Disordered" evidence="1">
    <location>
        <begin position="220"/>
        <end position="242"/>
    </location>
</feature>
<keyword evidence="3" id="KW-1185">Reference proteome</keyword>
<dbReference type="STRING" id="1095629.A0A0C9XK46"/>
<dbReference type="Pfam" id="PF18759">
    <property type="entry name" value="Plavaka"/>
    <property type="match status" value="1"/>
</dbReference>
<evidence type="ECO:0000256" key="1">
    <source>
        <dbReference type="SAM" id="MobiDB-lite"/>
    </source>
</evidence>
<feature type="compositionally biased region" description="Acidic residues" evidence="1">
    <location>
        <begin position="232"/>
        <end position="242"/>
    </location>
</feature>
<proteinExistence type="predicted"/>
<name>A0A0C9XK46_9AGAR</name>
<sequence length="479" mass="53992">MPFTHGFPRTDIHELLSPDLLHQIIKGTFKDHLVTWVTAYINLEHPPAEAKRILADIDRRIAAAPSFPGLRRFPEGRGFKQWTGDDSKALMKVYLPAIAGHVPAQMVRAISAFMEFCYLVRRNVITEDDILAIDNAVAKFHIERSIFDDVRPDGYSLPRQHSLVHYTFLIQEFGAPNGLCSSITESKHIKAMLVTNQRLDKLAAARVDFQARGMLDQRFGPPDFPPAANNVQDEEDDDGGAVDGDIDSEVILAQIPIRNLPLTVEGLSVHLDIPHLPNLVRRFLHEQLVQVDADIELDDVPLSDCPVLTNTTKIRVFPSAVAIYYAPSDLSGTRGMFRERIRAVDSWRRGPARHDCVFVQHDPDAPGFRGLYVARVRHFFSIRHNKTHFPCALVSWYSTIGTTPCADTGMWKVEPDFDNMGNLAMSIIHLDSMVRGAHLMGIAGTTRIPHHLTFDHSLDAFQGFYVNKYIDHHAHEYAF</sequence>
<dbReference type="InterPro" id="IPR041078">
    <property type="entry name" value="Plavaka"/>
</dbReference>
<protein>
    <submittedName>
        <fullName evidence="2">Unplaced genomic scaffold K443scaffold_25, whole genome shotgun sequence</fullName>
    </submittedName>
</protein>
<dbReference type="AlphaFoldDB" id="A0A0C9XK46"/>
<reference evidence="3" key="2">
    <citation type="submission" date="2015-01" db="EMBL/GenBank/DDBJ databases">
        <title>Evolutionary Origins and Diversification of the Mycorrhizal Mutualists.</title>
        <authorList>
            <consortium name="DOE Joint Genome Institute"/>
            <consortium name="Mycorrhizal Genomics Consortium"/>
            <person name="Kohler A."/>
            <person name="Kuo A."/>
            <person name="Nagy L.G."/>
            <person name="Floudas D."/>
            <person name="Copeland A."/>
            <person name="Barry K.W."/>
            <person name="Cichocki N."/>
            <person name="Veneault-Fourrey C."/>
            <person name="LaButti K."/>
            <person name="Lindquist E.A."/>
            <person name="Lipzen A."/>
            <person name="Lundell T."/>
            <person name="Morin E."/>
            <person name="Murat C."/>
            <person name="Riley R."/>
            <person name="Ohm R."/>
            <person name="Sun H."/>
            <person name="Tunlid A."/>
            <person name="Henrissat B."/>
            <person name="Grigoriev I.V."/>
            <person name="Hibbett D.S."/>
            <person name="Martin F."/>
        </authorList>
    </citation>
    <scope>NUCLEOTIDE SEQUENCE [LARGE SCALE GENOMIC DNA]</scope>
    <source>
        <strain evidence="3">LaAM-08-1</strain>
    </source>
</reference>